<protein>
    <submittedName>
        <fullName evidence="1">Uncharacterized protein</fullName>
    </submittedName>
</protein>
<proteinExistence type="predicted"/>
<dbReference type="GO" id="GO:0008017">
    <property type="term" value="F:microtubule binding"/>
    <property type="evidence" value="ECO:0007669"/>
    <property type="project" value="InterPro"/>
</dbReference>
<name>A0AAV2E6U1_9ROSI</name>
<dbReference type="AlphaFoldDB" id="A0AAV2E6U1"/>
<dbReference type="EMBL" id="OZ034817">
    <property type="protein sequence ID" value="CAL1381646.1"/>
    <property type="molecule type" value="Genomic_DNA"/>
</dbReference>
<organism evidence="1 2">
    <name type="scientific">Linum trigynum</name>
    <dbReference type="NCBI Taxonomy" id="586398"/>
    <lineage>
        <taxon>Eukaryota</taxon>
        <taxon>Viridiplantae</taxon>
        <taxon>Streptophyta</taxon>
        <taxon>Embryophyta</taxon>
        <taxon>Tracheophyta</taxon>
        <taxon>Spermatophyta</taxon>
        <taxon>Magnoliopsida</taxon>
        <taxon>eudicotyledons</taxon>
        <taxon>Gunneridae</taxon>
        <taxon>Pentapetalae</taxon>
        <taxon>rosids</taxon>
        <taxon>fabids</taxon>
        <taxon>Malpighiales</taxon>
        <taxon>Linaceae</taxon>
        <taxon>Linum</taxon>
    </lineage>
</organism>
<dbReference type="GO" id="GO:0010497">
    <property type="term" value="P:plasmodesmata-mediated intercellular transport"/>
    <property type="evidence" value="ECO:0007669"/>
    <property type="project" value="InterPro"/>
</dbReference>
<evidence type="ECO:0000313" key="2">
    <source>
        <dbReference type="Proteomes" id="UP001497516"/>
    </source>
</evidence>
<dbReference type="PANTHER" id="PTHR35502:SF2">
    <property type="entry name" value="PROTEIN MICROTUBULE BINDING PROTEIN 2C"/>
    <property type="match status" value="1"/>
</dbReference>
<keyword evidence="2" id="KW-1185">Reference proteome</keyword>
<dbReference type="Proteomes" id="UP001497516">
    <property type="component" value="Chromosome 4"/>
</dbReference>
<reference evidence="1 2" key="1">
    <citation type="submission" date="2024-04" db="EMBL/GenBank/DDBJ databases">
        <authorList>
            <person name="Fracassetti M."/>
        </authorList>
    </citation>
    <scope>NUCLEOTIDE SEQUENCE [LARGE SCALE GENOMIC DNA]</scope>
</reference>
<dbReference type="InterPro" id="IPR040289">
    <property type="entry name" value="MBP2C"/>
</dbReference>
<sequence length="66" mass="7343">MSRPCEDYDIKPHYLDYDPDIDDLEDTEIREMEEAGLSYIAAVAAVKEKHDVESIVAAATPSVSTL</sequence>
<accession>A0AAV2E6U1</accession>
<evidence type="ECO:0000313" key="1">
    <source>
        <dbReference type="EMBL" id="CAL1381646.1"/>
    </source>
</evidence>
<gene>
    <name evidence="1" type="ORF">LTRI10_LOCUS23015</name>
</gene>
<dbReference type="PANTHER" id="PTHR35502">
    <property type="entry name" value="PROTEIN MICROTUBULE BINDING PROTEIN 2C"/>
    <property type="match status" value="1"/>
</dbReference>